<evidence type="ECO:0000313" key="2">
    <source>
        <dbReference type="Proteomes" id="UP001054837"/>
    </source>
</evidence>
<reference evidence="1 2" key="1">
    <citation type="submission" date="2021-06" db="EMBL/GenBank/DDBJ databases">
        <title>Caerostris darwini draft genome.</title>
        <authorList>
            <person name="Kono N."/>
            <person name="Arakawa K."/>
        </authorList>
    </citation>
    <scope>NUCLEOTIDE SEQUENCE [LARGE SCALE GENOMIC DNA]</scope>
</reference>
<name>A0AAV4PVQ6_9ARAC</name>
<keyword evidence="2" id="KW-1185">Reference proteome</keyword>
<dbReference type="EMBL" id="BPLQ01003485">
    <property type="protein sequence ID" value="GIY00805.1"/>
    <property type="molecule type" value="Genomic_DNA"/>
</dbReference>
<gene>
    <name evidence="1" type="ORF">CDAR_76201</name>
</gene>
<proteinExistence type="predicted"/>
<evidence type="ECO:0000313" key="1">
    <source>
        <dbReference type="EMBL" id="GIY00805.1"/>
    </source>
</evidence>
<dbReference type="Proteomes" id="UP001054837">
    <property type="component" value="Unassembled WGS sequence"/>
</dbReference>
<accession>A0AAV4PVQ6</accession>
<organism evidence="1 2">
    <name type="scientific">Caerostris darwini</name>
    <dbReference type="NCBI Taxonomy" id="1538125"/>
    <lineage>
        <taxon>Eukaryota</taxon>
        <taxon>Metazoa</taxon>
        <taxon>Ecdysozoa</taxon>
        <taxon>Arthropoda</taxon>
        <taxon>Chelicerata</taxon>
        <taxon>Arachnida</taxon>
        <taxon>Araneae</taxon>
        <taxon>Araneomorphae</taxon>
        <taxon>Entelegynae</taxon>
        <taxon>Araneoidea</taxon>
        <taxon>Araneidae</taxon>
        <taxon>Caerostris</taxon>
    </lineage>
</organism>
<protein>
    <submittedName>
        <fullName evidence="1">Uncharacterized protein</fullName>
    </submittedName>
</protein>
<comment type="caution">
    <text evidence="1">The sequence shown here is derived from an EMBL/GenBank/DDBJ whole genome shotgun (WGS) entry which is preliminary data.</text>
</comment>
<dbReference type="AlphaFoldDB" id="A0AAV4PVQ6"/>
<sequence length="71" mass="7790">MAPPATENVMRCGPTGTSGHFNLLPDLKETATRPMFSIHFVEHKSILQEMSNGQHITRQSLETASHSITGN</sequence>